<dbReference type="InterPro" id="IPR036388">
    <property type="entry name" value="WH-like_DNA-bd_sf"/>
</dbReference>
<dbReference type="InterPro" id="IPR003783">
    <property type="entry name" value="Regulatory_RecX"/>
</dbReference>
<evidence type="ECO:0000313" key="8">
    <source>
        <dbReference type="Proteomes" id="UP000184396"/>
    </source>
</evidence>
<dbReference type="Pfam" id="PF02631">
    <property type="entry name" value="RecX_HTH2"/>
    <property type="match status" value="1"/>
</dbReference>
<protein>
    <recommendedName>
        <fullName evidence="3">Regulatory protein RecX</fullName>
    </recommendedName>
</protein>
<dbReference type="GO" id="GO:0005737">
    <property type="term" value="C:cytoplasm"/>
    <property type="evidence" value="ECO:0007669"/>
    <property type="project" value="UniProtKB-SubCell"/>
</dbReference>
<dbReference type="eggNOG" id="COG2137">
    <property type="taxonomic scope" value="Bacteria"/>
</dbReference>
<evidence type="ECO:0000313" key="7">
    <source>
        <dbReference type="EMBL" id="SHI66908.1"/>
    </source>
</evidence>
<dbReference type="Pfam" id="PF21981">
    <property type="entry name" value="RecX_HTH3"/>
    <property type="match status" value="1"/>
</dbReference>
<evidence type="ECO:0000256" key="1">
    <source>
        <dbReference type="ARBA" id="ARBA00004496"/>
    </source>
</evidence>
<dbReference type="EMBL" id="FQYK01000003">
    <property type="protein sequence ID" value="SHI66908.1"/>
    <property type="molecule type" value="Genomic_DNA"/>
</dbReference>
<evidence type="ECO:0000256" key="3">
    <source>
        <dbReference type="ARBA" id="ARBA00018111"/>
    </source>
</evidence>
<comment type="similarity">
    <text evidence="2">Belongs to the RecX family.</text>
</comment>
<comment type="subcellular location">
    <subcellularLocation>
        <location evidence="1">Cytoplasm</location>
    </subcellularLocation>
</comment>
<dbReference type="InterPro" id="IPR053925">
    <property type="entry name" value="RecX_HTH_3rd"/>
</dbReference>
<dbReference type="PANTHER" id="PTHR33602">
    <property type="entry name" value="REGULATORY PROTEIN RECX FAMILY PROTEIN"/>
    <property type="match status" value="1"/>
</dbReference>
<feature type="domain" description="RecX third three-helical" evidence="6">
    <location>
        <begin position="111"/>
        <end position="152"/>
    </location>
</feature>
<dbReference type="Proteomes" id="UP000184396">
    <property type="component" value="Unassembled WGS sequence"/>
</dbReference>
<evidence type="ECO:0000259" key="5">
    <source>
        <dbReference type="Pfam" id="PF02631"/>
    </source>
</evidence>
<accession>A0A1M6D1N9</accession>
<gene>
    <name evidence="7" type="ORF">SAMN05216261_1307</name>
</gene>
<reference evidence="7 8" key="1">
    <citation type="submission" date="2016-11" db="EMBL/GenBank/DDBJ databases">
        <authorList>
            <person name="Jaros S."/>
            <person name="Januszkiewicz K."/>
            <person name="Wedrychowicz H."/>
        </authorList>
    </citation>
    <scope>NUCLEOTIDE SEQUENCE [LARGE SCALE GENOMIC DNA]</scope>
    <source>
        <strain evidence="7 8">CGMCC 1.12213</strain>
    </source>
</reference>
<keyword evidence="8" id="KW-1185">Reference proteome</keyword>
<dbReference type="GO" id="GO:0006282">
    <property type="term" value="P:regulation of DNA repair"/>
    <property type="evidence" value="ECO:0007669"/>
    <property type="project" value="InterPro"/>
</dbReference>
<feature type="domain" description="RecX second three-helical" evidence="5">
    <location>
        <begin position="60"/>
        <end position="101"/>
    </location>
</feature>
<dbReference type="STRING" id="1178825.SAMN05216261_1307"/>
<evidence type="ECO:0000256" key="4">
    <source>
        <dbReference type="ARBA" id="ARBA00022490"/>
    </source>
</evidence>
<name>A0A1M6D1N9_9FLAO</name>
<organism evidence="7 8">
    <name type="scientific">Algibacter luteus</name>
    <dbReference type="NCBI Taxonomy" id="1178825"/>
    <lineage>
        <taxon>Bacteria</taxon>
        <taxon>Pseudomonadati</taxon>
        <taxon>Bacteroidota</taxon>
        <taxon>Flavobacteriia</taxon>
        <taxon>Flavobacteriales</taxon>
        <taxon>Flavobacteriaceae</taxon>
        <taxon>Algibacter</taxon>
    </lineage>
</organism>
<dbReference type="AlphaFoldDB" id="A0A1M6D1N9"/>
<keyword evidence="4" id="KW-0963">Cytoplasm</keyword>
<dbReference type="PANTHER" id="PTHR33602:SF1">
    <property type="entry name" value="REGULATORY PROTEIN RECX FAMILY PROTEIN"/>
    <property type="match status" value="1"/>
</dbReference>
<evidence type="ECO:0000256" key="2">
    <source>
        <dbReference type="ARBA" id="ARBA00009695"/>
    </source>
</evidence>
<evidence type="ECO:0000259" key="6">
    <source>
        <dbReference type="Pfam" id="PF21981"/>
    </source>
</evidence>
<dbReference type="Gene3D" id="1.10.10.10">
    <property type="entry name" value="Winged helix-like DNA-binding domain superfamily/Winged helix DNA-binding domain"/>
    <property type="match status" value="2"/>
</dbReference>
<proteinExistence type="inferred from homology"/>
<sequence>MPMQTKKTYTVQEATRKLEHYCAYQERCHQEVRQKLVSMNMIPEAIDIIIVHLLEHNFLNEERFAKTFVSGKFKIKKWGIRRLTHELKKKDISKVNINQALAEIDITEYNEVFNVLAEKRANSITETNKYKKKQKLIDYLLYRGWETHLVYEKAKELFG</sequence>
<dbReference type="InterPro" id="IPR053924">
    <property type="entry name" value="RecX_HTH_2nd"/>
</dbReference>